<reference evidence="8" key="1">
    <citation type="submission" date="2021-03" db="EMBL/GenBank/DDBJ databases">
        <authorList>
            <person name="Li Z."/>
            <person name="Yang C."/>
        </authorList>
    </citation>
    <scope>NUCLEOTIDE SEQUENCE</scope>
    <source>
        <strain evidence="8">Dzin_1.0</strain>
        <tissue evidence="8">Leaf</tissue>
    </source>
</reference>
<dbReference type="FunFam" id="2.20.25.80:FF:000002">
    <property type="entry name" value="probable WRKY transcription factor 31"/>
    <property type="match status" value="1"/>
</dbReference>
<dbReference type="InterPro" id="IPR044810">
    <property type="entry name" value="WRKY_plant"/>
</dbReference>
<evidence type="ECO:0000256" key="1">
    <source>
        <dbReference type="ARBA" id="ARBA00004123"/>
    </source>
</evidence>
<proteinExistence type="predicted"/>
<evidence type="ECO:0000256" key="6">
    <source>
        <dbReference type="SAM" id="MobiDB-lite"/>
    </source>
</evidence>
<dbReference type="Pfam" id="PF03106">
    <property type="entry name" value="WRKY"/>
    <property type="match status" value="1"/>
</dbReference>
<evidence type="ECO:0000259" key="7">
    <source>
        <dbReference type="PROSITE" id="PS50811"/>
    </source>
</evidence>
<dbReference type="PANTHER" id="PTHR31429">
    <property type="entry name" value="WRKY TRANSCRIPTION FACTOR 36-RELATED"/>
    <property type="match status" value="1"/>
</dbReference>
<dbReference type="InterPro" id="IPR036576">
    <property type="entry name" value="WRKY_dom_sf"/>
</dbReference>
<evidence type="ECO:0000313" key="8">
    <source>
        <dbReference type="EMBL" id="KAJ0971311.1"/>
    </source>
</evidence>
<keyword evidence="9" id="KW-1185">Reference proteome</keyword>
<dbReference type="Proteomes" id="UP001085076">
    <property type="component" value="Miscellaneous, Linkage group lg05"/>
</dbReference>
<name>A0A9D5HC53_9LILI</name>
<dbReference type="AlphaFoldDB" id="A0A9D5HC53"/>
<evidence type="ECO:0000313" key="9">
    <source>
        <dbReference type="Proteomes" id="UP001085076"/>
    </source>
</evidence>
<dbReference type="GO" id="GO:0003700">
    <property type="term" value="F:DNA-binding transcription factor activity"/>
    <property type="evidence" value="ECO:0007669"/>
    <property type="project" value="InterPro"/>
</dbReference>
<dbReference type="GO" id="GO:0043565">
    <property type="term" value="F:sequence-specific DNA binding"/>
    <property type="evidence" value="ECO:0007669"/>
    <property type="project" value="InterPro"/>
</dbReference>
<comment type="caution">
    <text evidence="8">The sequence shown here is derived from an EMBL/GenBank/DDBJ whole genome shotgun (WGS) entry which is preliminary data.</text>
</comment>
<accession>A0A9D5HC53</accession>
<dbReference type="EMBL" id="JAGGNH010000005">
    <property type="protein sequence ID" value="KAJ0971311.1"/>
    <property type="molecule type" value="Genomic_DNA"/>
</dbReference>
<reference evidence="8" key="2">
    <citation type="journal article" date="2022" name="Hortic Res">
        <title>The genome of Dioscorea zingiberensis sheds light on the biosynthesis, origin and evolution of the medicinally important diosgenin saponins.</title>
        <authorList>
            <person name="Li Y."/>
            <person name="Tan C."/>
            <person name="Li Z."/>
            <person name="Guo J."/>
            <person name="Li S."/>
            <person name="Chen X."/>
            <person name="Wang C."/>
            <person name="Dai X."/>
            <person name="Yang H."/>
            <person name="Song W."/>
            <person name="Hou L."/>
            <person name="Xu J."/>
            <person name="Tong Z."/>
            <person name="Xu A."/>
            <person name="Yuan X."/>
            <person name="Wang W."/>
            <person name="Yang Q."/>
            <person name="Chen L."/>
            <person name="Sun Z."/>
            <person name="Wang K."/>
            <person name="Pan B."/>
            <person name="Chen J."/>
            <person name="Bao Y."/>
            <person name="Liu F."/>
            <person name="Qi X."/>
            <person name="Gang D.R."/>
            <person name="Wen J."/>
            <person name="Li J."/>
        </authorList>
    </citation>
    <scope>NUCLEOTIDE SEQUENCE</scope>
    <source>
        <strain evidence="8">Dzin_1.0</strain>
    </source>
</reference>
<dbReference type="SUPFAM" id="SSF118290">
    <property type="entry name" value="WRKY DNA-binding domain"/>
    <property type="match status" value="1"/>
</dbReference>
<organism evidence="8 9">
    <name type="scientific">Dioscorea zingiberensis</name>
    <dbReference type="NCBI Taxonomy" id="325984"/>
    <lineage>
        <taxon>Eukaryota</taxon>
        <taxon>Viridiplantae</taxon>
        <taxon>Streptophyta</taxon>
        <taxon>Embryophyta</taxon>
        <taxon>Tracheophyta</taxon>
        <taxon>Spermatophyta</taxon>
        <taxon>Magnoliopsida</taxon>
        <taxon>Liliopsida</taxon>
        <taxon>Dioscoreales</taxon>
        <taxon>Dioscoreaceae</taxon>
        <taxon>Dioscorea</taxon>
    </lineage>
</organism>
<keyword evidence="3" id="KW-0238">DNA-binding</keyword>
<feature type="region of interest" description="Disordered" evidence="6">
    <location>
        <begin position="131"/>
        <end position="154"/>
    </location>
</feature>
<comment type="subcellular location">
    <subcellularLocation>
        <location evidence="1">Nucleus</location>
    </subcellularLocation>
</comment>
<protein>
    <recommendedName>
        <fullName evidence="7">WRKY domain-containing protein</fullName>
    </recommendedName>
</protein>
<feature type="compositionally biased region" description="Low complexity" evidence="6">
    <location>
        <begin position="231"/>
        <end position="244"/>
    </location>
</feature>
<keyword evidence="4" id="KW-0804">Transcription</keyword>
<evidence type="ECO:0000256" key="5">
    <source>
        <dbReference type="ARBA" id="ARBA00023242"/>
    </source>
</evidence>
<dbReference type="GO" id="GO:0005634">
    <property type="term" value="C:nucleus"/>
    <property type="evidence" value="ECO:0007669"/>
    <property type="project" value="UniProtKB-SubCell"/>
</dbReference>
<sequence length="355" mass="39530">MERKSKQVDKVMLNMPVVFTEKEKQLESTRIEMGEMKEENKRLKMFLAEISKDYQSLKMHFLDAKRQIENDVEEAELVSLSLGSCLAKHNYKEEKNIANKKRKQEENQIKDTLSLGLEVVEEETWPPCKSMKSLKNGNGEVSQQANPSKDRVSVRARCDAPTMNDGCQWRKYGQKVAKGNPCPKAYYRCSVAAGCPVKKQVQRCAEDMSILITTYEGRHNHPIPKQSYQLNPSQISSNPSNPSIKNSDQMITDSIAQAITTDPSFQSALATAIASCIRVHGVQGTRESSSGSYGHGHGGVLQERNSNECSSSYLAMSDSVMTSSHYQENLKIFQPLMCSSGAENASSTPVDDGEQ</sequence>
<feature type="domain" description="WRKY" evidence="7">
    <location>
        <begin position="158"/>
        <end position="224"/>
    </location>
</feature>
<dbReference type="PROSITE" id="PS50811">
    <property type="entry name" value="WRKY"/>
    <property type="match status" value="1"/>
</dbReference>
<dbReference type="Gene3D" id="2.20.25.80">
    <property type="entry name" value="WRKY domain"/>
    <property type="match status" value="1"/>
</dbReference>
<dbReference type="PANTHER" id="PTHR31429:SF24">
    <property type="entry name" value="WRKY TRANSCRIPTION FACTOR 72-RELATED"/>
    <property type="match status" value="1"/>
</dbReference>
<feature type="compositionally biased region" description="Polar residues" evidence="6">
    <location>
        <begin position="133"/>
        <end position="147"/>
    </location>
</feature>
<dbReference type="InterPro" id="IPR003657">
    <property type="entry name" value="WRKY_dom"/>
</dbReference>
<evidence type="ECO:0000256" key="2">
    <source>
        <dbReference type="ARBA" id="ARBA00023015"/>
    </source>
</evidence>
<gene>
    <name evidence="8" type="ORF">J5N97_019270</name>
</gene>
<evidence type="ECO:0000256" key="3">
    <source>
        <dbReference type="ARBA" id="ARBA00023125"/>
    </source>
</evidence>
<feature type="region of interest" description="Disordered" evidence="6">
    <location>
        <begin position="222"/>
        <end position="244"/>
    </location>
</feature>
<evidence type="ECO:0000256" key="4">
    <source>
        <dbReference type="ARBA" id="ARBA00023163"/>
    </source>
</evidence>
<dbReference type="OrthoDB" id="1686353at2759"/>
<keyword evidence="2" id="KW-0805">Transcription regulation</keyword>
<dbReference type="SMART" id="SM00774">
    <property type="entry name" value="WRKY"/>
    <property type="match status" value="1"/>
</dbReference>
<keyword evidence="5" id="KW-0539">Nucleus</keyword>